<organism evidence="10 11">
    <name type="scientific">Formosimonas limnophila</name>
    <dbReference type="NCBI Taxonomy" id="1384487"/>
    <lineage>
        <taxon>Bacteria</taxon>
        <taxon>Pseudomonadati</taxon>
        <taxon>Pseudomonadota</taxon>
        <taxon>Betaproteobacteria</taxon>
        <taxon>Burkholderiales</taxon>
        <taxon>Burkholderiaceae</taxon>
        <taxon>Formosimonas</taxon>
    </lineage>
</organism>
<evidence type="ECO:0000256" key="8">
    <source>
        <dbReference type="HAMAP-Rule" id="MF_00910"/>
    </source>
</evidence>
<evidence type="ECO:0000256" key="5">
    <source>
        <dbReference type="ARBA" id="ARBA00022989"/>
    </source>
</evidence>
<dbReference type="PANTHER" id="PTHR37479">
    <property type="entry name" value="CELL DIVISION PROTEIN FTSL"/>
    <property type="match status" value="1"/>
</dbReference>
<reference evidence="10" key="2">
    <citation type="submission" date="2020-09" db="EMBL/GenBank/DDBJ databases">
        <authorList>
            <person name="Sun Q."/>
            <person name="Kim S."/>
        </authorList>
    </citation>
    <scope>NUCLEOTIDE SEQUENCE</scope>
    <source>
        <strain evidence="10">KCTC 32501</strain>
    </source>
</reference>
<evidence type="ECO:0000256" key="2">
    <source>
        <dbReference type="ARBA" id="ARBA00022475"/>
    </source>
</evidence>
<accession>A0A8J3CN50</accession>
<dbReference type="PANTHER" id="PTHR37479:SF1">
    <property type="entry name" value="CELL DIVISION PROTEIN FTSL"/>
    <property type="match status" value="1"/>
</dbReference>
<keyword evidence="2 8" id="KW-1003">Cell membrane</keyword>
<proteinExistence type="inferred from homology"/>
<comment type="subunit">
    <text evidence="8">Part of a complex composed of FtsB, FtsL and FtsQ.</text>
</comment>
<comment type="caution">
    <text evidence="10">The sequence shown here is derived from an EMBL/GenBank/DDBJ whole genome shotgun (WGS) entry which is preliminary data.</text>
</comment>
<keyword evidence="8" id="KW-0997">Cell inner membrane</keyword>
<comment type="similarity">
    <text evidence="8">Belongs to the FtsL family.</text>
</comment>
<keyword evidence="4 8" id="KW-0812">Transmembrane</keyword>
<evidence type="ECO:0000256" key="4">
    <source>
        <dbReference type="ARBA" id="ARBA00022692"/>
    </source>
</evidence>
<reference evidence="10" key="1">
    <citation type="journal article" date="2014" name="Int. J. Syst. Evol. Microbiol.">
        <title>Complete genome sequence of Corynebacterium casei LMG S-19264T (=DSM 44701T), isolated from a smear-ripened cheese.</title>
        <authorList>
            <consortium name="US DOE Joint Genome Institute (JGI-PGF)"/>
            <person name="Walter F."/>
            <person name="Albersmeier A."/>
            <person name="Kalinowski J."/>
            <person name="Ruckert C."/>
        </authorList>
    </citation>
    <scope>NUCLEOTIDE SEQUENCE</scope>
    <source>
        <strain evidence="10">KCTC 32501</strain>
    </source>
</reference>
<evidence type="ECO:0000256" key="7">
    <source>
        <dbReference type="ARBA" id="ARBA00023306"/>
    </source>
</evidence>
<dbReference type="Proteomes" id="UP000614287">
    <property type="component" value="Unassembled WGS sequence"/>
</dbReference>
<dbReference type="HAMAP" id="MF_00910">
    <property type="entry name" value="FtsL"/>
    <property type="match status" value="1"/>
</dbReference>
<keyword evidence="7 8" id="KW-0131">Cell cycle</keyword>
<evidence type="ECO:0000256" key="1">
    <source>
        <dbReference type="ARBA" id="ARBA00004401"/>
    </source>
</evidence>
<evidence type="ECO:0000256" key="9">
    <source>
        <dbReference type="NCBIfam" id="TIGR02209"/>
    </source>
</evidence>
<comment type="subcellular location">
    <subcellularLocation>
        <location evidence="8">Cell inner membrane</location>
        <topology evidence="8">Single-pass type II membrane protein</topology>
    </subcellularLocation>
    <subcellularLocation>
        <location evidence="1">Cell membrane</location>
        <topology evidence="1">Single-pass type II membrane protein</topology>
    </subcellularLocation>
    <text evidence="8">Localizes to the division septum where it forms a ring structure.</text>
</comment>
<keyword evidence="5 8" id="KW-1133">Transmembrane helix</keyword>
<dbReference type="AlphaFoldDB" id="A0A8J3CN50"/>
<dbReference type="GO" id="GO:0032153">
    <property type="term" value="C:cell division site"/>
    <property type="evidence" value="ECO:0007669"/>
    <property type="project" value="UniProtKB-UniRule"/>
</dbReference>
<dbReference type="RefSeq" id="WP_189492982.1">
    <property type="nucleotide sequence ID" value="NZ_BMZG01000005.1"/>
</dbReference>
<dbReference type="EMBL" id="BMZG01000005">
    <property type="protein sequence ID" value="GHA72453.1"/>
    <property type="molecule type" value="Genomic_DNA"/>
</dbReference>
<keyword evidence="6 8" id="KW-0472">Membrane</keyword>
<evidence type="ECO:0000256" key="6">
    <source>
        <dbReference type="ARBA" id="ARBA00023136"/>
    </source>
</evidence>
<protein>
    <recommendedName>
        <fullName evidence="8 9">Cell division protein FtsL</fullName>
    </recommendedName>
</protein>
<dbReference type="Pfam" id="PF04999">
    <property type="entry name" value="FtsL"/>
    <property type="match status" value="1"/>
</dbReference>
<evidence type="ECO:0000313" key="10">
    <source>
        <dbReference type="EMBL" id="GHA72453.1"/>
    </source>
</evidence>
<gene>
    <name evidence="8" type="primary">ftsL</name>
    <name evidence="10" type="ORF">GCM10009007_11810</name>
</gene>
<name>A0A8J3CN50_9BURK</name>
<evidence type="ECO:0000313" key="11">
    <source>
        <dbReference type="Proteomes" id="UP000614287"/>
    </source>
</evidence>
<dbReference type="NCBIfam" id="TIGR02209">
    <property type="entry name" value="ftsL_broad"/>
    <property type="match status" value="1"/>
</dbReference>
<dbReference type="GO" id="GO:0043093">
    <property type="term" value="P:FtsZ-dependent cytokinesis"/>
    <property type="evidence" value="ECO:0007669"/>
    <property type="project" value="UniProtKB-UniRule"/>
</dbReference>
<keyword evidence="11" id="KW-1185">Reference proteome</keyword>
<keyword evidence="3 8" id="KW-0132">Cell division</keyword>
<comment type="function">
    <text evidence="8">Essential cell division protein. May link together the upstream cell division proteins, which are predominantly cytoplasmic, with the downstream cell division proteins, which are predominantly periplasmic.</text>
</comment>
<dbReference type="PROSITE" id="PS51257">
    <property type="entry name" value="PROKAR_LIPOPROTEIN"/>
    <property type="match status" value="1"/>
</dbReference>
<evidence type="ECO:0000256" key="3">
    <source>
        <dbReference type="ARBA" id="ARBA00022618"/>
    </source>
</evidence>
<sequence length="102" mass="11266">MLAWRTTLLLLAAVIACAMAVVNVRYQSRSLNSELEKVRQQEQQLQVEWSTWQVQQVAASKNDRIANLVSKQDMQRVDPSVTYYMTPATAAPSGPSTTGAAP</sequence>
<dbReference type="GO" id="GO:0005886">
    <property type="term" value="C:plasma membrane"/>
    <property type="evidence" value="ECO:0007669"/>
    <property type="project" value="UniProtKB-SubCell"/>
</dbReference>
<dbReference type="InterPro" id="IPR011922">
    <property type="entry name" value="Cell_div_FtsL"/>
</dbReference>